<keyword evidence="5" id="KW-1185">Reference proteome</keyword>
<feature type="region of interest" description="Disordered" evidence="2">
    <location>
        <begin position="462"/>
        <end position="494"/>
    </location>
</feature>
<dbReference type="OrthoDB" id="1071340at2759"/>
<reference evidence="4 5" key="1">
    <citation type="journal article" date="2010" name="Nature">
        <title>The Ectocarpus genome and the independent evolution of multicellularity in brown algae.</title>
        <authorList>
            <person name="Cock J.M."/>
            <person name="Sterck L."/>
            <person name="Rouze P."/>
            <person name="Scornet D."/>
            <person name="Allen A.E."/>
            <person name="Amoutzias G."/>
            <person name="Anthouard V."/>
            <person name="Artiguenave F."/>
            <person name="Aury J.M."/>
            <person name="Badger J.H."/>
            <person name="Beszteri B."/>
            <person name="Billiau K."/>
            <person name="Bonnet E."/>
            <person name="Bothwell J.H."/>
            <person name="Bowler C."/>
            <person name="Boyen C."/>
            <person name="Brownlee C."/>
            <person name="Carrano C.J."/>
            <person name="Charrier B."/>
            <person name="Cho G.Y."/>
            <person name="Coelho S.M."/>
            <person name="Collen J."/>
            <person name="Corre E."/>
            <person name="Da Silva C."/>
            <person name="Delage L."/>
            <person name="Delaroque N."/>
            <person name="Dittami S.M."/>
            <person name="Doulbeau S."/>
            <person name="Elias M."/>
            <person name="Farnham G."/>
            <person name="Gachon C.M."/>
            <person name="Gschloessl B."/>
            <person name="Heesch S."/>
            <person name="Jabbari K."/>
            <person name="Jubin C."/>
            <person name="Kawai H."/>
            <person name="Kimura K."/>
            <person name="Kloareg B."/>
            <person name="Kupper F.C."/>
            <person name="Lang D."/>
            <person name="Le Bail A."/>
            <person name="Leblanc C."/>
            <person name="Lerouge P."/>
            <person name="Lohr M."/>
            <person name="Lopez P.J."/>
            <person name="Martens C."/>
            <person name="Maumus F."/>
            <person name="Michel G."/>
            <person name="Miranda-Saavedra D."/>
            <person name="Morales J."/>
            <person name="Moreau H."/>
            <person name="Motomura T."/>
            <person name="Nagasato C."/>
            <person name="Napoli C.A."/>
            <person name="Nelson D.R."/>
            <person name="Nyvall-Collen P."/>
            <person name="Peters A.F."/>
            <person name="Pommier C."/>
            <person name="Potin P."/>
            <person name="Poulain J."/>
            <person name="Quesneville H."/>
            <person name="Read B."/>
            <person name="Rensing S.A."/>
            <person name="Ritter A."/>
            <person name="Rousvoal S."/>
            <person name="Samanta M."/>
            <person name="Samson G."/>
            <person name="Schroeder D.C."/>
            <person name="Segurens B."/>
            <person name="Strittmatter M."/>
            <person name="Tonon T."/>
            <person name="Tregear J.W."/>
            <person name="Valentin K."/>
            <person name="von Dassow P."/>
            <person name="Yamagishi T."/>
            <person name="Van de Peer Y."/>
            <person name="Wincker P."/>
        </authorList>
    </citation>
    <scope>NUCLEOTIDE SEQUENCE [LARGE SCALE GENOMIC DNA]</scope>
    <source>
        <strain evidence="5">Ec32 / CCAP1310/4</strain>
    </source>
</reference>
<dbReference type="EMBL" id="FN648894">
    <property type="protein sequence ID" value="CBJ27360.1"/>
    <property type="molecule type" value="Genomic_DNA"/>
</dbReference>
<sequence length="705" mass="76162">MAPRKASACATGGRMINPSVEPASRRESAQERRDSEGRARRASARASSRESHKRPSAGGRDSASKNGSLVLPQGGDSTTSAAALQARNQRRSIGLKRLSVNTHMKDSLINTLEDVARDVRMGLQTTGIEKLQTIMTEAKEKGLGVSNLFHFFLLQSEGGKRESMERKASSSLETSGETMEPVAEKREGVTGGLFKDTESSKTRAKAVRTSKSGNRASTELMPSLKKGARPSTANSKRTSSDPAMNTARDESSNASGSSQIDDPATKEGDSSTSGRRRSSMSRRSSLAEEAMMRDRLITSASFQHGLATLGFNISTEETAKMFDQLDANGDGSIDLAEFTRFCLEIPSMTWKAERARRGILGNNAGEDGDRELEKAARDMANETVSANDAAEGGLGGELAKLEPLVHLGKIFYRGEKFFWRTKDLIEVVVQLNEAKGFLAIPASAAAEAEILNDLKAKRLAAKTEHAMGGSGSRGGESDANKEQAGDQQQEDQALSEKAHMAYIADYIVHRITMPDGNGNLLQPDVTRPEEEVNPGLPAGGEGSSTGSGATKTKRGSAAARPGLMRTTFDEWDTLLFPNPPSRVEGVPKFAETKKRESYFQEFCSVTEKFEENRVRAQRLSGEAAAFAMQVSNTLAPLGHSASSPATLALAESQQDVAGGDAATPRRGSGRIILADEISNRRGRTPWKKLPRHRFNERFHFEGFIK</sequence>
<dbReference type="SMART" id="SM00054">
    <property type="entry name" value="EFh"/>
    <property type="match status" value="1"/>
</dbReference>
<protein>
    <recommendedName>
        <fullName evidence="3">EF-hand domain-containing protein</fullName>
    </recommendedName>
</protein>
<dbReference type="AlphaFoldDB" id="D7G5R3"/>
<feature type="compositionally biased region" description="Basic and acidic residues" evidence="2">
    <location>
        <begin position="23"/>
        <end position="39"/>
    </location>
</feature>
<gene>
    <name evidence="4" type="ORF">Esi_0067_0046</name>
</gene>
<evidence type="ECO:0000313" key="5">
    <source>
        <dbReference type="Proteomes" id="UP000002630"/>
    </source>
</evidence>
<feature type="region of interest" description="Disordered" evidence="2">
    <location>
        <begin position="159"/>
        <end position="288"/>
    </location>
</feature>
<organism evidence="4 5">
    <name type="scientific">Ectocarpus siliculosus</name>
    <name type="common">Brown alga</name>
    <name type="synonym">Conferva siliculosa</name>
    <dbReference type="NCBI Taxonomy" id="2880"/>
    <lineage>
        <taxon>Eukaryota</taxon>
        <taxon>Sar</taxon>
        <taxon>Stramenopiles</taxon>
        <taxon>Ochrophyta</taxon>
        <taxon>PX clade</taxon>
        <taxon>Phaeophyceae</taxon>
        <taxon>Ectocarpales</taxon>
        <taxon>Ectocarpaceae</taxon>
        <taxon>Ectocarpus</taxon>
    </lineage>
</organism>
<dbReference type="GO" id="GO:0005509">
    <property type="term" value="F:calcium ion binding"/>
    <property type="evidence" value="ECO:0007669"/>
    <property type="project" value="InterPro"/>
</dbReference>
<feature type="region of interest" description="Disordered" evidence="2">
    <location>
        <begin position="1"/>
        <end position="80"/>
    </location>
</feature>
<evidence type="ECO:0000259" key="3">
    <source>
        <dbReference type="PROSITE" id="PS50222"/>
    </source>
</evidence>
<dbReference type="InterPro" id="IPR002048">
    <property type="entry name" value="EF_hand_dom"/>
</dbReference>
<evidence type="ECO:0000313" key="4">
    <source>
        <dbReference type="EMBL" id="CBJ27360.1"/>
    </source>
</evidence>
<dbReference type="InterPro" id="IPR018247">
    <property type="entry name" value="EF_Hand_1_Ca_BS"/>
</dbReference>
<evidence type="ECO:0000256" key="2">
    <source>
        <dbReference type="SAM" id="MobiDB-lite"/>
    </source>
</evidence>
<dbReference type="PROSITE" id="PS50222">
    <property type="entry name" value="EF_HAND_2"/>
    <property type="match status" value="1"/>
</dbReference>
<dbReference type="EMBL" id="FN649751">
    <property type="protein sequence ID" value="CBJ27360.1"/>
    <property type="molecule type" value="Genomic_DNA"/>
</dbReference>
<dbReference type="InParanoid" id="D7G5R3"/>
<feature type="compositionally biased region" description="Polar residues" evidence="2">
    <location>
        <begin position="231"/>
        <end position="243"/>
    </location>
</feature>
<dbReference type="SUPFAM" id="SSF47473">
    <property type="entry name" value="EF-hand"/>
    <property type="match status" value="1"/>
</dbReference>
<feature type="domain" description="EF-hand" evidence="3">
    <location>
        <begin position="313"/>
        <end position="348"/>
    </location>
</feature>
<dbReference type="Pfam" id="PF13202">
    <property type="entry name" value="EF-hand_5"/>
    <property type="match status" value="1"/>
</dbReference>
<accession>D7G5R3</accession>
<name>D7G5R3_ECTSI</name>
<evidence type="ECO:0000256" key="1">
    <source>
        <dbReference type="ARBA" id="ARBA00022837"/>
    </source>
</evidence>
<dbReference type="InterPro" id="IPR011992">
    <property type="entry name" value="EF-hand-dom_pair"/>
</dbReference>
<dbReference type="Proteomes" id="UP000002630">
    <property type="component" value="Linkage Group LG26"/>
</dbReference>
<dbReference type="CDD" id="cd00051">
    <property type="entry name" value="EFh"/>
    <property type="match status" value="1"/>
</dbReference>
<dbReference type="PROSITE" id="PS00018">
    <property type="entry name" value="EF_HAND_1"/>
    <property type="match status" value="1"/>
</dbReference>
<dbReference type="Gene3D" id="1.10.238.10">
    <property type="entry name" value="EF-hand"/>
    <property type="match status" value="1"/>
</dbReference>
<proteinExistence type="predicted"/>
<feature type="region of interest" description="Disordered" evidence="2">
    <location>
        <begin position="518"/>
        <end position="559"/>
    </location>
</feature>
<feature type="compositionally biased region" description="Basic and acidic residues" evidence="2">
    <location>
        <begin position="159"/>
        <end position="168"/>
    </location>
</feature>
<keyword evidence="1" id="KW-0106">Calcium</keyword>
<feature type="compositionally biased region" description="Basic and acidic residues" evidence="2">
    <location>
        <begin position="475"/>
        <end position="484"/>
    </location>
</feature>